<protein>
    <submittedName>
        <fullName evidence="1">Uncharacterized protein</fullName>
    </submittedName>
</protein>
<dbReference type="EMBL" id="CP001397">
    <property type="protein sequence ID" value="AGC75594.1"/>
    <property type="molecule type" value="Genomic_DNA"/>
</dbReference>
<accession>L7W645</accession>
<dbReference type="Proteomes" id="UP000011173">
    <property type="component" value="Chromosome"/>
</dbReference>
<name>L7W645_NONDD</name>
<evidence type="ECO:0000313" key="1">
    <source>
        <dbReference type="EMBL" id="AGC75594.1"/>
    </source>
</evidence>
<evidence type="ECO:0000313" key="2">
    <source>
        <dbReference type="Proteomes" id="UP000011173"/>
    </source>
</evidence>
<proteinExistence type="predicted"/>
<dbReference type="AlphaFoldDB" id="L7W645"/>
<organism evidence="1 2">
    <name type="scientific">Nonlabens dokdonensis (strain DSM 17205 / KCTC 12402 / DSW-6)</name>
    <name type="common">Donghaeana dokdonensis</name>
    <dbReference type="NCBI Taxonomy" id="592029"/>
    <lineage>
        <taxon>Bacteria</taxon>
        <taxon>Pseudomonadati</taxon>
        <taxon>Bacteroidota</taxon>
        <taxon>Flavobacteriia</taxon>
        <taxon>Flavobacteriales</taxon>
        <taxon>Flavobacteriaceae</taxon>
        <taxon>Nonlabens</taxon>
    </lineage>
</organism>
<dbReference type="PATRIC" id="fig|592029.3.peg.463"/>
<dbReference type="STRING" id="592029.DDD_0467"/>
<gene>
    <name evidence="1" type="ordered locus">DDD_0467</name>
</gene>
<sequence>MRNPARRHLAGFCFLRKFFFFSRFRESGFYFTTFLITTRNLN</sequence>
<reference evidence="1 2" key="1">
    <citation type="journal article" date="2013" name="Genome Biol. Evol.">
        <title>Genomic makeup of the marine flavobacterium Nonlabens (Donghaeana) dokdonensis DSW-6 and identification of a novel class of rhodopsins.</title>
        <authorList>
            <person name="Kwon S.K."/>
            <person name="Kim B.K."/>
            <person name="Song J.Y."/>
            <person name="Kwak M.J."/>
            <person name="Lee C.H."/>
            <person name="Yoon J.H."/>
            <person name="Oh T.K."/>
            <person name="Kim J.F."/>
        </authorList>
    </citation>
    <scope>NUCLEOTIDE SEQUENCE [LARGE SCALE GENOMIC DNA]</scope>
    <source>
        <strain evidence="2">DSM 17205 / KCTC 12402 / DSW-6</strain>
    </source>
</reference>
<dbReference type="KEGG" id="ndo:DDD_0467"/>
<dbReference type="HOGENOM" id="CLU_3254836_0_0_10"/>